<feature type="transmembrane region" description="Helical" evidence="1">
    <location>
        <begin position="21"/>
        <end position="43"/>
    </location>
</feature>
<dbReference type="AlphaFoldDB" id="A0A843YLE5"/>
<keyword evidence="1" id="KW-0472">Membrane</keyword>
<evidence type="ECO:0008006" key="4">
    <source>
        <dbReference type="Google" id="ProtNLM"/>
    </source>
</evidence>
<reference evidence="2 3" key="1">
    <citation type="submission" date="2019-10" db="EMBL/GenBank/DDBJ databases">
        <title>Epibacterium sp. nov., isolated from seawater.</title>
        <authorList>
            <person name="Zhang X."/>
            <person name="Li N."/>
        </authorList>
    </citation>
    <scope>NUCLEOTIDE SEQUENCE [LARGE SCALE GENOMIC DNA]</scope>
    <source>
        <strain evidence="2 3">SM1979</strain>
    </source>
</reference>
<proteinExistence type="predicted"/>
<dbReference type="RefSeq" id="WP_153217764.1">
    <property type="nucleotide sequence ID" value="NZ_WIBF01000019.1"/>
</dbReference>
<organism evidence="2 3">
    <name type="scientific">Tritonibacter litoralis</name>
    <dbReference type="NCBI Taxonomy" id="2662264"/>
    <lineage>
        <taxon>Bacteria</taxon>
        <taxon>Pseudomonadati</taxon>
        <taxon>Pseudomonadota</taxon>
        <taxon>Alphaproteobacteria</taxon>
        <taxon>Rhodobacterales</taxon>
        <taxon>Paracoccaceae</taxon>
        <taxon>Tritonibacter</taxon>
    </lineage>
</organism>
<keyword evidence="1" id="KW-1133">Transmembrane helix</keyword>
<keyword evidence="1" id="KW-0812">Transmembrane</keyword>
<protein>
    <recommendedName>
        <fullName evidence="4">Biopolymer transport protein ExbD/TolR</fullName>
    </recommendedName>
</protein>
<dbReference type="Proteomes" id="UP000444174">
    <property type="component" value="Unassembled WGS sequence"/>
</dbReference>
<sequence length="137" mass="14840">MSRFNSRFFEEERGQTKIDSSLAMVNIVLLLIFFFISSGSILASREVTVELPETTNLSLDTLPSPLLEIQSDGGMILDGVEIPVGALATATLDTPVLHVLADRDTNAIRVFEVLEAENLVAVELRLVTLHQAGEAGS</sequence>
<dbReference type="EMBL" id="WIBF01000019">
    <property type="protein sequence ID" value="MQQ10628.1"/>
    <property type="molecule type" value="Genomic_DNA"/>
</dbReference>
<keyword evidence="3" id="KW-1185">Reference proteome</keyword>
<gene>
    <name evidence="2" type="ORF">GFB49_19415</name>
</gene>
<comment type="caution">
    <text evidence="2">The sequence shown here is derived from an EMBL/GenBank/DDBJ whole genome shotgun (WGS) entry which is preliminary data.</text>
</comment>
<accession>A0A843YLE5</accession>
<evidence type="ECO:0000256" key="1">
    <source>
        <dbReference type="SAM" id="Phobius"/>
    </source>
</evidence>
<evidence type="ECO:0000313" key="2">
    <source>
        <dbReference type="EMBL" id="MQQ10628.1"/>
    </source>
</evidence>
<name>A0A843YLE5_9RHOB</name>
<evidence type="ECO:0000313" key="3">
    <source>
        <dbReference type="Proteomes" id="UP000444174"/>
    </source>
</evidence>